<dbReference type="EMBL" id="CP048286">
    <property type="protein sequence ID" value="QHW31111.1"/>
    <property type="molecule type" value="Genomic_DNA"/>
</dbReference>
<dbReference type="Pfam" id="PF04893">
    <property type="entry name" value="Yip1"/>
    <property type="match status" value="1"/>
</dbReference>
<evidence type="ECO:0000256" key="1">
    <source>
        <dbReference type="ARBA" id="ARBA00004141"/>
    </source>
</evidence>
<evidence type="ECO:0000256" key="2">
    <source>
        <dbReference type="ARBA" id="ARBA00022692"/>
    </source>
</evidence>
<feature type="transmembrane region" description="Helical" evidence="5">
    <location>
        <begin position="131"/>
        <end position="152"/>
    </location>
</feature>
<evidence type="ECO:0000256" key="3">
    <source>
        <dbReference type="ARBA" id="ARBA00022989"/>
    </source>
</evidence>
<feature type="transmembrane region" description="Helical" evidence="5">
    <location>
        <begin position="164"/>
        <end position="185"/>
    </location>
</feature>
<feature type="transmembrane region" description="Helical" evidence="5">
    <location>
        <begin position="103"/>
        <end position="125"/>
    </location>
</feature>
<dbReference type="InterPro" id="IPR006977">
    <property type="entry name" value="Yip1_dom"/>
</dbReference>
<dbReference type="GO" id="GO:0016020">
    <property type="term" value="C:membrane"/>
    <property type="evidence" value="ECO:0007669"/>
    <property type="project" value="UniProtKB-SubCell"/>
</dbReference>
<dbReference type="AlphaFoldDB" id="A0A6C0NY98"/>
<proteinExistence type="predicted"/>
<keyword evidence="4 5" id="KW-0472">Membrane</keyword>
<dbReference type="RefSeq" id="WP_162639920.1">
    <property type="nucleotide sequence ID" value="NZ_CP048286.1"/>
</dbReference>
<accession>A0A6C0NY98</accession>
<feature type="transmembrane region" description="Helical" evidence="5">
    <location>
        <begin position="33"/>
        <end position="53"/>
    </location>
</feature>
<evidence type="ECO:0000256" key="4">
    <source>
        <dbReference type="ARBA" id="ARBA00023136"/>
    </source>
</evidence>
<keyword evidence="2 5" id="KW-0812">Transmembrane</keyword>
<dbReference type="KEGG" id="prz:GZH47_09755"/>
<name>A0A6C0NY98_9BACL</name>
<dbReference type="Proteomes" id="UP000479114">
    <property type="component" value="Chromosome"/>
</dbReference>
<evidence type="ECO:0000313" key="7">
    <source>
        <dbReference type="EMBL" id="QHW31111.1"/>
    </source>
</evidence>
<sequence>MVKEQLGFAFYVIFHPFKGFWDMKYEGQGRTSAALSVLALLVIAVIVKMQFAGFLVNGNKLDELNSMDQLRNVVLPFFLWCVANWSTTTLMEGEGKFVEIIRAVGYALLPMALLYFVQTAFSNIVTLQESAFYYFFDGLAVAWIVWLLFIGTMTVHQYSVSKTIVTMGLSLIVCGIIIFIGMLFFNLLQQMFGFVYTIYRELAFRS</sequence>
<reference evidence="7 8" key="1">
    <citation type="submission" date="2020-02" db="EMBL/GenBank/DDBJ databases">
        <title>Paenibacillus sp. nov., isolated from rhizosphere soil of tomato.</title>
        <authorList>
            <person name="Weon H.-Y."/>
            <person name="Lee S.A."/>
        </authorList>
    </citation>
    <scope>NUCLEOTIDE SEQUENCE [LARGE SCALE GENOMIC DNA]</scope>
    <source>
        <strain evidence="7 8">14171R-81</strain>
    </source>
</reference>
<keyword evidence="3 5" id="KW-1133">Transmembrane helix</keyword>
<gene>
    <name evidence="7" type="ORF">GZH47_09755</name>
</gene>
<evidence type="ECO:0000256" key="5">
    <source>
        <dbReference type="SAM" id="Phobius"/>
    </source>
</evidence>
<protein>
    <submittedName>
        <fullName evidence="7">YIP1 family protein</fullName>
    </submittedName>
</protein>
<keyword evidence="8" id="KW-1185">Reference proteome</keyword>
<feature type="domain" description="Yip1" evidence="6">
    <location>
        <begin position="11"/>
        <end position="180"/>
    </location>
</feature>
<organism evidence="7 8">
    <name type="scientific">Paenibacillus rhizovicinus</name>
    <dbReference type="NCBI Taxonomy" id="2704463"/>
    <lineage>
        <taxon>Bacteria</taxon>
        <taxon>Bacillati</taxon>
        <taxon>Bacillota</taxon>
        <taxon>Bacilli</taxon>
        <taxon>Bacillales</taxon>
        <taxon>Paenibacillaceae</taxon>
        <taxon>Paenibacillus</taxon>
    </lineage>
</organism>
<evidence type="ECO:0000313" key="8">
    <source>
        <dbReference type="Proteomes" id="UP000479114"/>
    </source>
</evidence>
<evidence type="ECO:0000259" key="6">
    <source>
        <dbReference type="Pfam" id="PF04893"/>
    </source>
</evidence>
<comment type="subcellular location">
    <subcellularLocation>
        <location evidence="1">Membrane</location>
        <topology evidence="1">Multi-pass membrane protein</topology>
    </subcellularLocation>
</comment>